<comment type="caution">
    <text evidence="2">The sequence shown here is derived from an EMBL/GenBank/DDBJ whole genome shotgun (WGS) entry which is preliminary data.</text>
</comment>
<gene>
    <name evidence="2" type="ORF">Cgig2_026151</name>
</gene>
<reference evidence="2" key="1">
    <citation type="submission" date="2022-04" db="EMBL/GenBank/DDBJ databases">
        <title>Carnegiea gigantea Genome sequencing and assembly v2.</title>
        <authorList>
            <person name="Copetti D."/>
            <person name="Sanderson M.J."/>
            <person name="Burquez A."/>
            <person name="Wojciechowski M.F."/>
        </authorList>
    </citation>
    <scope>NUCLEOTIDE SEQUENCE</scope>
    <source>
        <strain evidence="2">SGP5-SGP5p</strain>
        <tissue evidence="2">Aerial part</tissue>
    </source>
</reference>
<keyword evidence="3" id="KW-1185">Reference proteome</keyword>
<dbReference type="AlphaFoldDB" id="A0A9Q1JPG4"/>
<sequence length="185" mass="21727">MSSSRKRKKIKPSSKQEIGTEQLQTQDKSKIKYARVLIEMNINKPIPNTLTFMDERGDIIFIRGLNGPNKQDVVKCFMQQNKCPFLGIFKLELSKLFVLHGAWLLMLLNIRGEESECCWMLIIFRTTRVFSRLDRVSINGATVHKYFDDIYYEVLHEGVSNHCPLLVHLKANHELKWTQFKFFNM</sequence>
<dbReference type="Proteomes" id="UP001153076">
    <property type="component" value="Unassembled WGS sequence"/>
</dbReference>
<evidence type="ECO:0000313" key="3">
    <source>
        <dbReference type="Proteomes" id="UP001153076"/>
    </source>
</evidence>
<evidence type="ECO:0000256" key="1">
    <source>
        <dbReference type="SAM" id="MobiDB-lite"/>
    </source>
</evidence>
<feature type="region of interest" description="Disordered" evidence="1">
    <location>
        <begin position="1"/>
        <end position="23"/>
    </location>
</feature>
<accession>A0A9Q1JPG4</accession>
<proteinExistence type="predicted"/>
<evidence type="ECO:0000313" key="2">
    <source>
        <dbReference type="EMBL" id="KAJ8428606.1"/>
    </source>
</evidence>
<dbReference type="EMBL" id="JAKOGI010000989">
    <property type="protein sequence ID" value="KAJ8428606.1"/>
    <property type="molecule type" value="Genomic_DNA"/>
</dbReference>
<feature type="compositionally biased region" description="Basic residues" evidence="1">
    <location>
        <begin position="1"/>
        <end position="12"/>
    </location>
</feature>
<organism evidence="2 3">
    <name type="scientific">Carnegiea gigantea</name>
    <dbReference type="NCBI Taxonomy" id="171969"/>
    <lineage>
        <taxon>Eukaryota</taxon>
        <taxon>Viridiplantae</taxon>
        <taxon>Streptophyta</taxon>
        <taxon>Embryophyta</taxon>
        <taxon>Tracheophyta</taxon>
        <taxon>Spermatophyta</taxon>
        <taxon>Magnoliopsida</taxon>
        <taxon>eudicotyledons</taxon>
        <taxon>Gunneridae</taxon>
        <taxon>Pentapetalae</taxon>
        <taxon>Caryophyllales</taxon>
        <taxon>Cactineae</taxon>
        <taxon>Cactaceae</taxon>
        <taxon>Cactoideae</taxon>
        <taxon>Echinocereeae</taxon>
        <taxon>Carnegiea</taxon>
    </lineage>
</organism>
<protein>
    <submittedName>
        <fullName evidence="2">Uncharacterized protein</fullName>
    </submittedName>
</protein>
<name>A0A9Q1JPG4_9CARY</name>